<feature type="domain" description="HTH lacI-type" evidence="1">
    <location>
        <begin position="6"/>
        <end position="38"/>
    </location>
</feature>
<dbReference type="Pfam" id="PF00356">
    <property type="entry name" value="LacI"/>
    <property type="match status" value="1"/>
</dbReference>
<name>A0A377M8A9_ENTCL</name>
<evidence type="ECO:0000313" key="2">
    <source>
        <dbReference type="EMBL" id="STQ14589.1"/>
    </source>
</evidence>
<dbReference type="GO" id="GO:0003677">
    <property type="term" value="F:DNA binding"/>
    <property type="evidence" value="ECO:0007669"/>
    <property type="project" value="InterPro"/>
</dbReference>
<evidence type="ECO:0000313" key="3">
    <source>
        <dbReference type="Proteomes" id="UP000255106"/>
    </source>
</evidence>
<accession>A0A377M8A9</accession>
<proteinExistence type="predicted"/>
<dbReference type="InterPro" id="IPR000843">
    <property type="entry name" value="HTH_LacI"/>
</dbReference>
<reference evidence="2 3" key="1">
    <citation type="submission" date="2018-06" db="EMBL/GenBank/DDBJ databases">
        <authorList>
            <consortium name="Pathogen Informatics"/>
            <person name="Doyle S."/>
        </authorList>
    </citation>
    <scope>NUCLEOTIDE SEQUENCE [LARGE SCALE GENOMIC DNA]</scope>
    <source>
        <strain evidence="2 3">NCTC10005</strain>
    </source>
</reference>
<sequence length="45" mass="4835">MPGRLKMEEIATLTGYSVSTVSRVLSGKSYASDKAVTRSFAPRAN</sequence>
<evidence type="ECO:0000259" key="1">
    <source>
        <dbReference type="Pfam" id="PF00356"/>
    </source>
</evidence>
<dbReference type="SUPFAM" id="SSF47413">
    <property type="entry name" value="lambda repressor-like DNA-binding domains"/>
    <property type="match status" value="1"/>
</dbReference>
<dbReference type="GO" id="GO:0006355">
    <property type="term" value="P:regulation of DNA-templated transcription"/>
    <property type="evidence" value="ECO:0007669"/>
    <property type="project" value="InterPro"/>
</dbReference>
<dbReference type="Proteomes" id="UP000255106">
    <property type="component" value="Unassembled WGS sequence"/>
</dbReference>
<dbReference type="InterPro" id="IPR010982">
    <property type="entry name" value="Lambda_DNA-bd_dom_sf"/>
</dbReference>
<dbReference type="AlphaFoldDB" id="A0A377M8A9"/>
<dbReference type="EMBL" id="UGJB01000004">
    <property type="protein sequence ID" value="STQ14589.1"/>
    <property type="molecule type" value="Genomic_DNA"/>
</dbReference>
<gene>
    <name evidence="2" type="primary">rbsR_7</name>
    <name evidence="2" type="ORF">NCTC10005_07453</name>
</gene>
<dbReference type="Gene3D" id="1.10.260.40">
    <property type="entry name" value="lambda repressor-like DNA-binding domains"/>
    <property type="match status" value="1"/>
</dbReference>
<protein>
    <submittedName>
        <fullName evidence="2">Ribose operon repressor</fullName>
    </submittedName>
</protein>
<organism evidence="2 3">
    <name type="scientific">Enterobacter cloacae</name>
    <dbReference type="NCBI Taxonomy" id="550"/>
    <lineage>
        <taxon>Bacteria</taxon>
        <taxon>Pseudomonadati</taxon>
        <taxon>Pseudomonadota</taxon>
        <taxon>Gammaproteobacteria</taxon>
        <taxon>Enterobacterales</taxon>
        <taxon>Enterobacteriaceae</taxon>
        <taxon>Enterobacter</taxon>
        <taxon>Enterobacter cloacae complex</taxon>
    </lineage>
</organism>